<gene>
    <name evidence="3" type="ORF">RBWH47_05284</name>
</gene>
<dbReference type="Pfam" id="PF12146">
    <property type="entry name" value="Hydrolase_4"/>
    <property type="match status" value="1"/>
</dbReference>
<protein>
    <recommendedName>
        <fullName evidence="2">Serine aminopeptidase S33 domain-containing protein</fullName>
    </recommendedName>
</protein>
<feature type="domain" description="Serine aminopeptidase S33" evidence="2">
    <location>
        <begin position="65"/>
        <end position="199"/>
    </location>
</feature>
<dbReference type="EMBL" id="AFAR01000266">
    <property type="protein sequence ID" value="EGF24838.1"/>
    <property type="molecule type" value="Genomic_DNA"/>
</dbReference>
<dbReference type="SUPFAM" id="SSF53474">
    <property type="entry name" value="alpha/beta-Hydrolases"/>
    <property type="match status" value="1"/>
</dbReference>
<dbReference type="Gene3D" id="3.40.50.1820">
    <property type="entry name" value="alpha/beta hydrolase"/>
    <property type="match status" value="1"/>
</dbReference>
<feature type="compositionally biased region" description="Polar residues" evidence="1">
    <location>
        <begin position="1"/>
        <end position="17"/>
    </location>
</feature>
<feature type="compositionally biased region" description="Basic and acidic residues" evidence="1">
    <location>
        <begin position="24"/>
        <end position="33"/>
    </location>
</feature>
<proteinExistence type="predicted"/>
<comment type="caution">
    <text evidence="3">The sequence shown here is derived from an EMBL/GenBank/DDBJ whole genome shotgun (WGS) entry which is preliminary data.</text>
</comment>
<dbReference type="PATRIC" id="fig|991778.3.peg.5513"/>
<reference evidence="3 4" key="1">
    <citation type="journal article" date="2013" name="Mar. Genomics">
        <title>Expression of sulfatases in Rhodopirellula baltica and the diversity of sulfatases in the genus Rhodopirellula.</title>
        <authorList>
            <person name="Wegner C.E."/>
            <person name="Richter-Heitmann T."/>
            <person name="Klindworth A."/>
            <person name="Klockow C."/>
            <person name="Richter M."/>
            <person name="Achstetter T."/>
            <person name="Glockner F.O."/>
            <person name="Harder J."/>
        </authorList>
    </citation>
    <scope>NUCLEOTIDE SEQUENCE [LARGE SCALE GENOMIC DNA]</scope>
    <source>
        <strain evidence="3 4">WH47</strain>
    </source>
</reference>
<sequence>MNPTNTPTTSFASSTIVPTLVPSKRNETGRNHTDRAAAEQAVVFGSHHHLVGIFHPTSNPVDAKTAVIFVTPGMLHNAGPFRLHVDIARRLGRRGVASFRFDLSGIGESLPVGASGRSIDRASDEIREAIDWLEEQHGIQKVILFGLCSGADDSIHAAQKDSRVSGVITMDACGYPTRRFRWNRIRHHYATRLASSAAWKRLSRRVIGKISAMNWLLRLLPDSSGPEYSTMPMGSDLREYPSREAAEVEFQQLVNRGCRLHMIYTGGALEIYNYAEQFFEMLPGVQWNDLATVDFHPELDHVAILCEDRKKVVDRVTERVVDFAQQD</sequence>
<accession>F2AZP8</accession>
<dbReference type="InterPro" id="IPR029058">
    <property type="entry name" value="AB_hydrolase_fold"/>
</dbReference>
<dbReference type="InterPro" id="IPR022742">
    <property type="entry name" value="Hydrolase_4"/>
</dbReference>
<evidence type="ECO:0000259" key="2">
    <source>
        <dbReference type="Pfam" id="PF12146"/>
    </source>
</evidence>
<evidence type="ECO:0000313" key="4">
    <source>
        <dbReference type="Proteomes" id="UP000006222"/>
    </source>
</evidence>
<name>F2AZP8_RHOBT</name>
<evidence type="ECO:0000313" key="3">
    <source>
        <dbReference type="EMBL" id="EGF24838.1"/>
    </source>
</evidence>
<dbReference type="RefSeq" id="WP_007329108.1">
    <property type="nucleotide sequence ID" value="NZ_AFAR01000266.1"/>
</dbReference>
<evidence type="ECO:0000256" key="1">
    <source>
        <dbReference type="SAM" id="MobiDB-lite"/>
    </source>
</evidence>
<dbReference type="AlphaFoldDB" id="F2AZP8"/>
<feature type="region of interest" description="Disordered" evidence="1">
    <location>
        <begin position="1"/>
        <end position="33"/>
    </location>
</feature>
<dbReference type="Proteomes" id="UP000006222">
    <property type="component" value="Unassembled WGS sequence"/>
</dbReference>
<organism evidence="3 4">
    <name type="scientific">Rhodopirellula baltica WH47</name>
    <dbReference type="NCBI Taxonomy" id="991778"/>
    <lineage>
        <taxon>Bacteria</taxon>
        <taxon>Pseudomonadati</taxon>
        <taxon>Planctomycetota</taxon>
        <taxon>Planctomycetia</taxon>
        <taxon>Pirellulales</taxon>
        <taxon>Pirellulaceae</taxon>
        <taxon>Rhodopirellula</taxon>
    </lineage>
</organism>